<feature type="non-terminal residue" evidence="1">
    <location>
        <position position="1"/>
    </location>
</feature>
<protein>
    <submittedName>
        <fullName evidence="1">Uncharacterized protein</fullName>
    </submittedName>
</protein>
<name>A0A183MY70_9TREM</name>
<dbReference type="EMBL" id="UZAI01018534">
    <property type="protein sequence ID" value="VDP37899.1"/>
    <property type="molecule type" value="Genomic_DNA"/>
</dbReference>
<evidence type="ECO:0000313" key="1">
    <source>
        <dbReference type="EMBL" id="VDP37899.1"/>
    </source>
</evidence>
<organism evidence="1 2">
    <name type="scientific">Schistosoma margrebowiei</name>
    <dbReference type="NCBI Taxonomy" id="48269"/>
    <lineage>
        <taxon>Eukaryota</taxon>
        <taxon>Metazoa</taxon>
        <taxon>Spiralia</taxon>
        <taxon>Lophotrochozoa</taxon>
        <taxon>Platyhelminthes</taxon>
        <taxon>Trematoda</taxon>
        <taxon>Digenea</taxon>
        <taxon>Strigeidida</taxon>
        <taxon>Schistosomatoidea</taxon>
        <taxon>Schistosomatidae</taxon>
        <taxon>Schistosoma</taxon>
    </lineage>
</organism>
<accession>A0A183MY70</accession>
<reference evidence="1 2" key="1">
    <citation type="submission" date="2018-11" db="EMBL/GenBank/DDBJ databases">
        <authorList>
            <consortium name="Pathogen Informatics"/>
        </authorList>
    </citation>
    <scope>NUCLEOTIDE SEQUENCE [LARGE SCALE GENOMIC DNA]</scope>
    <source>
        <strain evidence="1 2">Zambia</strain>
    </source>
</reference>
<dbReference type="AlphaFoldDB" id="A0A183MY70"/>
<keyword evidence="2" id="KW-1185">Reference proteome</keyword>
<dbReference type="Proteomes" id="UP000277204">
    <property type="component" value="Unassembled WGS sequence"/>
</dbReference>
<sequence>AFFQRYEHSLKSTVTSSSDIVGTFTSDNSYNENHNENTRKKLASLRLIETSTQENGLVAPVIRTKEMWRSNQSGLGTIRSSESITSNKCNYQIKQDKLSQENSVLIRDLPPITSDFIRPVGIPSSWQKENQLEPSSWNKAQLSTTTAVPASSRPIGPPSWEIFTEDQVEQQQTDSSNPLNSTQQSAICTKRKGLKMKSSLKDNDTYQQLNEISFIEIASLNHLLHHNDRVNHSSSQHYDHYQNDILLTKLNLPSFPGDKISEVDGFAFDISLIYGGIEELCWEMHRGVKWDVNYTNSLNNSPIKYDHRKMLNDFWDNEELELIKEIDSIIHNNNNDGTVNNQMNDQLLKSKIVESSESISYYHCLVV</sequence>
<proteinExistence type="predicted"/>
<evidence type="ECO:0000313" key="2">
    <source>
        <dbReference type="Proteomes" id="UP000277204"/>
    </source>
</evidence>
<gene>
    <name evidence="1" type="ORF">SMRZ_LOCUS20995</name>
</gene>
<dbReference type="STRING" id="48269.A0A183MY70"/>